<dbReference type="GO" id="GO:0051287">
    <property type="term" value="F:NAD binding"/>
    <property type="evidence" value="ECO:0007669"/>
    <property type="project" value="InterPro"/>
</dbReference>
<evidence type="ECO:0000256" key="4">
    <source>
        <dbReference type="ARBA" id="ARBA00023002"/>
    </source>
</evidence>
<keyword evidence="8 13" id="KW-1208">Phospholipid metabolism</keyword>
<feature type="binding site" evidence="13">
    <location>
        <position position="254"/>
    </location>
    <ligand>
        <name>sn-glycerol 3-phosphate</name>
        <dbReference type="ChEBI" id="CHEBI:57597"/>
    </ligand>
</feature>
<dbReference type="PANTHER" id="PTHR11728">
    <property type="entry name" value="GLYCEROL-3-PHOSPHATE DEHYDROGENASE"/>
    <property type="match status" value="1"/>
</dbReference>
<organism evidence="20 21">
    <name type="scientific">Auraticoccus monumenti</name>
    <dbReference type="NCBI Taxonomy" id="675864"/>
    <lineage>
        <taxon>Bacteria</taxon>
        <taxon>Bacillati</taxon>
        <taxon>Actinomycetota</taxon>
        <taxon>Actinomycetes</taxon>
        <taxon>Propionibacteriales</taxon>
        <taxon>Propionibacteriaceae</taxon>
        <taxon>Auraticoccus</taxon>
    </lineage>
</organism>
<evidence type="ECO:0000256" key="17">
    <source>
        <dbReference type="RuleBase" id="RU000437"/>
    </source>
</evidence>
<evidence type="ECO:0000256" key="8">
    <source>
        <dbReference type="ARBA" id="ARBA00023264"/>
    </source>
</evidence>
<feature type="binding site" evidence="13">
    <location>
        <position position="138"/>
    </location>
    <ligand>
        <name>NADPH</name>
        <dbReference type="ChEBI" id="CHEBI:57783"/>
    </ligand>
</feature>
<feature type="binding site" evidence="13">
    <location>
        <position position="252"/>
    </location>
    <ligand>
        <name>sn-glycerol 3-phosphate</name>
        <dbReference type="ChEBI" id="CHEBI:57597"/>
    </ligand>
</feature>
<dbReference type="Gene3D" id="1.10.1040.10">
    <property type="entry name" value="N-(1-d-carboxylethyl)-l-norvaline Dehydrogenase, domain 2"/>
    <property type="match status" value="1"/>
</dbReference>
<feature type="binding site" evidence="13">
    <location>
        <position position="253"/>
    </location>
    <ligand>
        <name>sn-glycerol 3-phosphate</name>
        <dbReference type="ChEBI" id="CHEBI:57597"/>
    </ligand>
</feature>
<accession>A0A1G7CNN3</accession>
<dbReference type="SUPFAM" id="SSF48179">
    <property type="entry name" value="6-phosphogluconate dehydrogenase C-terminal domain-like"/>
    <property type="match status" value="1"/>
</dbReference>
<dbReference type="SUPFAM" id="SSF51735">
    <property type="entry name" value="NAD(P)-binding Rossmann-fold domains"/>
    <property type="match status" value="1"/>
</dbReference>
<feature type="binding site" evidence="16">
    <location>
        <position position="253"/>
    </location>
    <ligand>
        <name>NAD(+)</name>
        <dbReference type="ChEBI" id="CHEBI:57540"/>
    </ligand>
</feature>
<dbReference type="OrthoDB" id="9812273at2"/>
<keyword evidence="7 13" id="KW-0594">Phospholipid biosynthesis</keyword>
<feature type="domain" description="Glycerol-3-phosphate dehydrogenase NAD-dependent C-terminal" evidence="19">
    <location>
        <begin position="178"/>
        <end position="318"/>
    </location>
</feature>
<feature type="binding site" evidence="13">
    <location>
        <position position="242"/>
    </location>
    <ligand>
        <name>sn-glycerol 3-phosphate</name>
        <dbReference type="ChEBI" id="CHEBI:57597"/>
    </ligand>
</feature>
<feature type="binding site" evidence="13">
    <location>
        <position position="12"/>
    </location>
    <ligand>
        <name>NADPH</name>
        <dbReference type="ChEBI" id="CHEBI:57783"/>
    </ligand>
</feature>
<dbReference type="GO" id="GO:0046167">
    <property type="term" value="P:glycerol-3-phosphate biosynthetic process"/>
    <property type="evidence" value="ECO:0007669"/>
    <property type="project" value="UniProtKB-UniRule"/>
</dbReference>
<evidence type="ECO:0000256" key="15">
    <source>
        <dbReference type="PIRSR" id="PIRSR000114-2"/>
    </source>
</evidence>
<sequence length="331" mass="34112">MTRVSVMGAGAWGTAFSLVLADAGSEVVLWARRPEVAEGVNRTSRNPGYLSDVELPAAVRATSDPVEALDGAEVVVLAVPSQRLRESLRGWRLPASALVVSLAKGIELGTDQRMSQVIAEAGAVHPERIGIVTGPNLAREIAERQPAAAVVAAAAEATALRLQTVCHSPTFRPYTNGDVLGCELAGATKNVIALAVGMGSGLGYGANAMASVMTRGLAETARLGEAMGADPHTFAGLAGMGDLAATCMSPLSRNRTFGEHLGRGLGVEEATAVSQGVAEGVKSCESIADLARTHGVDMPIVTGVQRVVNGALTPPEALRLLLSRAPKPERT</sequence>
<evidence type="ECO:0000256" key="10">
    <source>
        <dbReference type="ARBA" id="ARBA00066687"/>
    </source>
</evidence>
<feature type="binding site" evidence="13">
    <location>
        <position position="33"/>
    </location>
    <ligand>
        <name>NADPH</name>
        <dbReference type="ChEBI" id="CHEBI:57783"/>
    </ligand>
</feature>
<dbReference type="FunFam" id="1.10.1040.10:FF:000001">
    <property type="entry name" value="Glycerol-3-phosphate dehydrogenase [NAD(P)+]"/>
    <property type="match status" value="1"/>
</dbReference>
<evidence type="ECO:0000256" key="16">
    <source>
        <dbReference type="PIRSR" id="PIRSR000114-3"/>
    </source>
</evidence>
<feature type="binding site" evidence="13">
    <location>
        <position position="49"/>
    </location>
    <ligand>
        <name>NADPH</name>
        <dbReference type="ChEBI" id="CHEBI:57783"/>
    </ligand>
</feature>
<keyword evidence="4 13" id="KW-0560">Oxidoreductase</keyword>
<feature type="binding site" evidence="13">
    <location>
        <position position="32"/>
    </location>
    <ligand>
        <name>NADPH</name>
        <dbReference type="ChEBI" id="CHEBI:57783"/>
    </ligand>
</feature>
<dbReference type="NCBIfam" id="NF000940">
    <property type="entry name" value="PRK00094.1-2"/>
    <property type="match status" value="1"/>
</dbReference>
<evidence type="ECO:0000256" key="13">
    <source>
        <dbReference type="HAMAP-Rule" id="MF_00394"/>
    </source>
</evidence>
<dbReference type="InterPro" id="IPR006109">
    <property type="entry name" value="G3P_DH_NAD-dep_C"/>
</dbReference>
<dbReference type="NCBIfam" id="NF000942">
    <property type="entry name" value="PRK00094.1-4"/>
    <property type="match status" value="1"/>
</dbReference>
<dbReference type="GO" id="GO:0005829">
    <property type="term" value="C:cytosol"/>
    <property type="evidence" value="ECO:0007669"/>
    <property type="project" value="TreeGrafter"/>
</dbReference>
<keyword evidence="5 13" id="KW-0520">NAD</keyword>
<comment type="similarity">
    <text evidence="1 13 17">Belongs to the NAD-dependent glycerol-3-phosphate dehydrogenase family.</text>
</comment>
<evidence type="ECO:0000256" key="2">
    <source>
        <dbReference type="ARBA" id="ARBA00022516"/>
    </source>
</evidence>
<dbReference type="InterPro" id="IPR013328">
    <property type="entry name" value="6PGD_dom2"/>
</dbReference>
<evidence type="ECO:0000256" key="3">
    <source>
        <dbReference type="ARBA" id="ARBA00022857"/>
    </source>
</evidence>
<evidence type="ECO:0000256" key="6">
    <source>
        <dbReference type="ARBA" id="ARBA00023098"/>
    </source>
</evidence>
<dbReference type="InterPro" id="IPR006168">
    <property type="entry name" value="G3P_DH_NAD-dep"/>
</dbReference>
<feature type="binding site" evidence="15">
    <location>
        <position position="104"/>
    </location>
    <ligand>
        <name>substrate</name>
    </ligand>
</feature>
<feature type="binding site" evidence="16">
    <location>
        <begin position="8"/>
        <end position="13"/>
    </location>
    <ligand>
        <name>NAD(+)</name>
        <dbReference type="ChEBI" id="CHEBI:57540"/>
    </ligand>
</feature>
<keyword evidence="13" id="KW-0963">Cytoplasm</keyword>
<feature type="domain" description="Glycerol-3-phosphate dehydrogenase NAD-dependent N-terminal" evidence="18">
    <location>
        <begin position="4"/>
        <end position="158"/>
    </location>
</feature>
<keyword evidence="6 13" id="KW-0443">Lipid metabolism</keyword>
<evidence type="ECO:0000256" key="9">
    <source>
        <dbReference type="ARBA" id="ARBA00052716"/>
    </source>
</evidence>
<dbReference type="PIRSF" id="PIRSF000114">
    <property type="entry name" value="Glycerol-3-P_dh"/>
    <property type="match status" value="1"/>
</dbReference>
<name>A0A1G7CNN3_9ACTN</name>
<evidence type="ECO:0000256" key="5">
    <source>
        <dbReference type="ARBA" id="ARBA00023027"/>
    </source>
</evidence>
<dbReference type="Pfam" id="PF01210">
    <property type="entry name" value="NAD_Gly3P_dh_N"/>
    <property type="match status" value="1"/>
</dbReference>
<dbReference type="FunFam" id="3.40.50.720:FF:000019">
    <property type="entry name" value="Glycerol-3-phosphate dehydrogenase [NAD(P)+]"/>
    <property type="match status" value="1"/>
</dbReference>
<evidence type="ECO:0000259" key="18">
    <source>
        <dbReference type="Pfam" id="PF01210"/>
    </source>
</evidence>
<evidence type="ECO:0000256" key="14">
    <source>
        <dbReference type="PIRSR" id="PIRSR000114-1"/>
    </source>
</evidence>
<dbReference type="Proteomes" id="UP000198546">
    <property type="component" value="Chromosome i"/>
</dbReference>
<keyword evidence="2 13" id="KW-0444">Lipid biosynthesis</keyword>
<feature type="binding site" evidence="13">
    <location>
        <position position="189"/>
    </location>
    <ligand>
        <name>sn-glycerol 3-phosphate</name>
        <dbReference type="ChEBI" id="CHEBI:57597"/>
    </ligand>
</feature>
<evidence type="ECO:0000256" key="12">
    <source>
        <dbReference type="ARBA" id="ARBA00080511"/>
    </source>
</evidence>
<dbReference type="PANTHER" id="PTHR11728:SF1">
    <property type="entry name" value="GLYCEROL-3-PHOSPHATE DEHYDROGENASE [NAD(+)] 2, CHLOROPLASTIC"/>
    <property type="match status" value="1"/>
</dbReference>
<comment type="pathway">
    <text evidence="13">Membrane lipid metabolism; glycerophospholipid metabolism.</text>
</comment>
<comment type="catalytic activity">
    <reaction evidence="13">
        <text>sn-glycerol 3-phosphate + NAD(+) = dihydroxyacetone phosphate + NADH + H(+)</text>
        <dbReference type="Rhea" id="RHEA:11092"/>
        <dbReference type="ChEBI" id="CHEBI:15378"/>
        <dbReference type="ChEBI" id="CHEBI:57540"/>
        <dbReference type="ChEBI" id="CHEBI:57597"/>
        <dbReference type="ChEBI" id="CHEBI:57642"/>
        <dbReference type="ChEBI" id="CHEBI:57945"/>
        <dbReference type="EC" id="1.1.1.94"/>
    </reaction>
</comment>
<comment type="function">
    <text evidence="13">Catalyzes the reduction of the glycolytic intermediate dihydroxyacetone phosphate (DHAP) to sn-glycerol 3-phosphate (G3P), the key precursor for phospholipid synthesis.</text>
</comment>
<dbReference type="GO" id="GO:0005975">
    <property type="term" value="P:carbohydrate metabolic process"/>
    <property type="evidence" value="ECO:0007669"/>
    <property type="project" value="InterPro"/>
</dbReference>
<dbReference type="HAMAP" id="MF_00394">
    <property type="entry name" value="NAD_Glyc3P_dehydrog"/>
    <property type="match status" value="1"/>
</dbReference>
<dbReference type="UniPathway" id="UPA00940"/>
<dbReference type="AlphaFoldDB" id="A0A1G7CNN3"/>
<feature type="binding site" evidence="13">
    <location>
        <position position="279"/>
    </location>
    <ligand>
        <name>NADPH</name>
        <dbReference type="ChEBI" id="CHEBI:57783"/>
    </ligand>
</feature>
<feature type="binding site" evidence="13">
    <location>
        <position position="104"/>
    </location>
    <ligand>
        <name>sn-glycerol 3-phosphate</name>
        <dbReference type="ChEBI" id="CHEBI:57597"/>
    </ligand>
</feature>
<dbReference type="InterPro" id="IPR036291">
    <property type="entry name" value="NAD(P)-bd_dom_sf"/>
</dbReference>
<dbReference type="InterPro" id="IPR011128">
    <property type="entry name" value="G3P_DH_NAD-dep_N"/>
</dbReference>
<dbReference type="PROSITE" id="PS00957">
    <property type="entry name" value="NAD_G3PDH"/>
    <property type="match status" value="1"/>
</dbReference>
<feature type="binding site" evidence="15">
    <location>
        <begin position="253"/>
        <end position="254"/>
    </location>
    <ligand>
        <name>substrate</name>
    </ligand>
</feature>
<dbReference type="PRINTS" id="PR00077">
    <property type="entry name" value="GPDHDRGNASE"/>
</dbReference>
<dbReference type="GO" id="GO:0141153">
    <property type="term" value="F:glycerol-3-phosphate dehydrogenase (NADP+) activity"/>
    <property type="evidence" value="ECO:0007669"/>
    <property type="project" value="RHEA"/>
</dbReference>
<keyword evidence="21" id="KW-1185">Reference proteome</keyword>
<gene>
    <name evidence="13" type="primary">gpsA</name>
    <name evidence="20" type="ORF">SAMN04489747_3327</name>
</gene>
<dbReference type="RefSeq" id="WP_090595070.1">
    <property type="nucleotide sequence ID" value="NZ_LT629688.1"/>
</dbReference>
<feature type="binding site" evidence="13">
    <location>
        <position position="134"/>
    </location>
    <ligand>
        <name>sn-glycerol 3-phosphate</name>
        <dbReference type="ChEBI" id="CHEBI:57597"/>
    </ligand>
</feature>
<feature type="binding site" evidence="13">
    <location>
        <position position="277"/>
    </location>
    <ligand>
        <name>NADPH</name>
        <dbReference type="ChEBI" id="CHEBI:57783"/>
    </ligand>
</feature>
<evidence type="ECO:0000313" key="20">
    <source>
        <dbReference type="EMBL" id="SDE40919.1"/>
    </source>
</evidence>
<dbReference type="GO" id="GO:0008654">
    <property type="term" value="P:phospholipid biosynthetic process"/>
    <property type="evidence" value="ECO:0007669"/>
    <property type="project" value="UniProtKB-KW"/>
</dbReference>
<keyword evidence="13" id="KW-0547">Nucleotide-binding</keyword>
<dbReference type="EMBL" id="LT629688">
    <property type="protein sequence ID" value="SDE40919.1"/>
    <property type="molecule type" value="Genomic_DNA"/>
</dbReference>
<dbReference type="STRING" id="675864.SAMN04489747_3327"/>
<comment type="caution">
    <text evidence="13">Lacks conserved residue(s) required for the propagation of feature annotation.</text>
</comment>
<keyword evidence="3 13" id="KW-0521">NADP</keyword>
<evidence type="ECO:0000313" key="21">
    <source>
        <dbReference type="Proteomes" id="UP000198546"/>
    </source>
</evidence>
<dbReference type="GO" id="GO:0046168">
    <property type="term" value="P:glycerol-3-phosphate catabolic process"/>
    <property type="evidence" value="ECO:0007669"/>
    <property type="project" value="InterPro"/>
</dbReference>
<feature type="binding site" evidence="16">
    <location>
        <position position="138"/>
    </location>
    <ligand>
        <name>NAD(+)</name>
        <dbReference type="ChEBI" id="CHEBI:57540"/>
    </ligand>
</feature>
<reference evidence="20 21" key="1">
    <citation type="submission" date="2016-10" db="EMBL/GenBank/DDBJ databases">
        <authorList>
            <person name="de Groot N.N."/>
        </authorList>
    </citation>
    <scope>NUCLEOTIDE SEQUENCE [LARGE SCALE GENOMIC DNA]</scope>
    <source>
        <strain evidence="20 21">MON 2.2</strain>
    </source>
</reference>
<dbReference type="GO" id="GO:0006650">
    <property type="term" value="P:glycerophospholipid metabolic process"/>
    <property type="evidence" value="ECO:0007669"/>
    <property type="project" value="UniProtKB-UniRule"/>
</dbReference>
<comment type="catalytic activity">
    <reaction evidence="9">
        <text>sn-glycerol 3-phosphate + NADP(+) = dihydroxyacetone phosphate + NADPH + H(+)</text>
        <dbReference type="Rhea" id="RHEA:11096"/>
        <dbReference type="ChEBI" id="CHEBI:15378"/>
        <dbReference type="ChEBI" id="CHEBI:57597"/>
        <dbReference type="ChEBI" id="CHEBI:57642"/>
        <dbReference type="ChEBI" id="CHEBI:57783"/>
        <dbReference type="ChEBI" id="CHEBI:58349"/>
        <dbReference type="EC" id="1.1.1.94"/>
    </reaction>
    <physiologicalReaction direction="right-to-left" evidence="9">
        <dbReference type="Rhea" id="RHEA:11098"/>
    </physiologicalReaction>
</comment>
<comment type="subcellular location">
    <subcellularLocation>
        <location evidence="13">Cytoplasm</location>
    </subcellularLocation>
</comment>
<proteinExistence type="inferred from homology"/>
<feature type="binding site" evidence="13">
    <location>
        <position position="104"/>
    </location>
    <ligand>
        <name>NADPH</name>
        <dbReference type="ChEBI" id="CHEBI:57783"/>
    </ligand>
</feature>
<feature type="active site" description="Proton acceptor" evidence="13 14">
    <location>
        <position position="189"/>
    </location>
</feature>
<protein>
    <recommendedName>
        <fullName evidence="11 13">Glycerol-3-phosphate dehydrogenase [NAD(P)+]</fullName>
        <ecNumber evidence="10 13">1.1.1.94</ecNumber>
    </recommendedName>
    <alternativeName>
        <fullName evidence="13">NAD(P)(+)-dependent glycerol-3-phosphate dehydrogenase</fullName>
    </alternativeName>
    <alternativeName>
        <fullName evidence="12 13">NAD(P)H-dependent dihydroxyacetone-phosphate reductase</fullName>
    </alternativeName>
</protein>
<dbReference type="InterPro" id="IPR008927">
    <property type="entry name" value="6-PGluconate_DH-like_C_sf"/>
</dbReference>
<dbReference type="Pfam" id="PF07479">
    <property type="entry name" value="NAD_Gly3P_dh_C"/>
    <property type="match status" value="1"/>
</dbReference>
<evidence type="ECO:0000256" key="1">
    <source>
        <dbReference type="ARBA" id="ARBA00011009"/>
    </source>
</evidence>
<dbReference type="EC" id="1.1.1.94" evidence="10 13"/>
<evidence type="ECO:0000256" key="11">
    <source>
        <dbReference type="ARBA" id="ARBA00069372"/>
    </source>
</evidence>
<dbReference type="Gene3D" id="3.40.50.720">
    <property type="entry name" value="NAD(P)-binding Rossmann-like Domain"/>
    <property type="match status" value="1"/>
</dbReference>
<feature type="binding site" evidence="13">
    <location>
        <position position="253"/>
    </location>
    <ligand>
        <name>NADPH</name>
        <dbReference type="ChEBI" id="CHEBI:57783"/>
    </ligand>
</feature>
<evidence type="ECO:0000259" key="19">
    <source>
        <dbReference type="Pfam" id="PF07479"/>
    </source>
</evidence>
<dbReference type="GO" id="GO:0141152">
    <property type="term" value="F:glycerol-3-phosphate dehydrogenase (NAD+) activity"/>
    <property type="evidence" value="ECO:0007669"/>
    <property type="project" value="RHEA"/>
</dbReference>
<evidence type="ECO:0000256" key="7">
    <source>
        <dbReference type="ARBA" id="ARBA00023209"/>
    </source>
</evidence>